<dbReference type="PROSITE" id="PS50853">
    <property type="entry name" value="FN3"/>
    <property type="match status" value="1"/>
</dbReference>
<dbReference type="EMBL" id="DRWX01000247">
    <property type="protein sequence ID" value="HHM96607.1"/>
    <property type="molecule type" value="Genomic_DNA"/>
</dbReference>
<evidence type="ECO:0000256" key="1">
    <source>
        <dbReference type="SAM" id="SignalP"/>
    </source>
</evidence>
<dbReference type="Gene3D" id="2.60.40.10">
    <property type="entry name" value="Immunoglobulins"/>
    <property type="match status" value="1"/>
</dbReference>
<protein>
    <recommendedName>
        <fullName evidence="2">Fibronectin type-III domain-containing protein</fullName>
    </recommendedName>
</protein>
<dbReference type="AlphaFoldDB" id="A0A7C5RTQ2"/>
<dbReference type="CDD" id="cd00063">
    <property type="entry name" value="FN3"/>
    <property type="match status" value="1"/>
</dbReference>
<dbReference type="InterPro" id="IPR036116">
    <property type="entry name" value="FN3_sf"/>
</dbReference>
<sequence length="956" mass="103611">MRLGATVPRLLLALLLGLILGPPLPADATDGAVAGHWFRIETHVHSVFSSDAVADVGVLATTARTLGYNAVFLTDHNEGSSFQIAGETANHRTLDESDEEWELHRRGELDGGTARLETTTAFQGTRALHLALPPSSSGTLSIWARRGPLVVAGPVTLTFAVLVQQLDPGTGFAALISLGGAPDIGRTVGYTTESGDVRLGQSVTFAWTIGQPLLPAATPSHHAVAFPLPEPAHGKWTVYTVNVSEALAQLRPDERSHPFAAFLYPRFALSTTGGAAELFLDGVTLRAERPLSPAEEFVARTTLCQAYSDASFQVFCAHEMGQQRHTTRFDFAITDPSQFHSFQFGTDGIPSVQRGGYPTQLNHPGSTIRLREILENQAYGADFLEVRKPEWAAVWDELLLQGVSILGSWGTDSHELIDRGNPATVVFASGLTLDSIVHALYEGRSFLARNTFTGTLLFSPWPDSATPYPARYPIFVSDRAAMTTVFLRITGGLPAGSHLRWIRNGQLEQEQLLSGPAADVTLQLSLEGPLTVVRAEVSAPNGMLLAMTQPLIFRDVPGLPEHDRLAVTGITPLTGPGYTRSMAAGIVDAAWDSAVHALLLTLQAPSAARVVLRLETERPRTLDLAGTPLPAPAPGSTLSFVQPAAITDLVAWFDVPPLPISRPPPAAPPDFTVQAINTTGIELSWQPTSTKDRPVRYGVERNGQLLALVGSSLRFTDRSIQPGQHYTYTVRVFDLTGLSSPPTGPRTVVVSPPLLFADDFESGFLTGWSATGSVSLRERTGNALNHAVLLELANGPATLQRRLETPPHPLIIRFRFQLLDQGSQPLSLLTLVARTGQPLLQLILAPDGRLILRDRDRTAASQELVAFGVWYACQLLPQPFAQQKVQCQPEDRSTDTMRAHLPVPAHDTSLVVLSFGQQNGSPRARLLLDDIQVVQRDHAYERSIRPWSWGVSRARR</sequence>
<feature type="chain" id="PRO_5027662935" description="Fibronectin type-III domain-containing protein" evidence="1">
    <location>
        <begin position="29"/>
        <end position="956"/>
    </location>
</feature>
<accession>A0A7C5RTQ2</accession>
<dbReference type="Gene3D" id="3.20.20.140">
    <property type="entry name" value="Metal-dependent hydrolases"/>
    <property type="match status" value="2"/>
</dbReference>
<dbReference type="InterPro" id="IPR016195">
    <property type="entry name" value="Pol/histidinol_Pase-like"/>
</dbReference>
<gene>
    <name evidence="3" type="ORF">ENM21_05270</name>
</gene>
<comment type="caution">
    <text evidence="3">The sequence shown here is derived from an EMBL/GenBank/DDBJ whole genome shotgun (WGS) entry which is preliminary data.</text>
</comment>
<evidence type="ECO:0000259" key="2">
    <source>
        <dbReference type="PROSITE" id="PS50853"/>
    </source>
</evidence>
<feature type="signal peptide" evidence="1">
    <location>
        <begin position="1"/>
        <end position="28"/>
    </location>
</feature>
<dbReference type="SUPFAM" id="SSF89550">
    <property type="entry name" value="PHP domain-like"/>
    <property type="match status" value="1"/>
</dbReference>
<organism evidence="3">
    <name type="scientific">Thermomicrobium roseum</name>
    <dbReference type="NCBI Taxonomy" id="500"/>
    <lineage>
        <taxon>Bacteria</taxon>
        <taxon>Pseudomonadati</taxon>
        <taxon>Thermomicrobiota</taxon>
        <taxon>Thermomicrobia</taxon>
        <taxon>Thermomicrobiales</taxon>
        <taxon>Thermomicrobiaceae</taxon>
        <taxon>Thermomicrobium</taxon>
    </lineage>
</organism>
<evidence type="ECO:0000313" key="3">
    <source>
        <dbReference type="EMBL" id="HHM96607.1"/>
    </source>
</evidence>
<dbReference type="InterPro" id="IPR003961">
    <property type="entry name" value="FN3_dom"/>
</dbReference>
<keyword evidence="1" id="KW-0732">Signal</keyword>
<reference evidence="3" key="1">
    <citation type="journal article" date="2020" name="mSystems">
        <title>Genome- and Community-Level Interaction Insights into Carbon Utilization and Element Cycling Functions of Hydrothermarchaeota in Hydrothermal Sediment.</title>
        <authorList>
            <person name="Zhou Z."/>
            <person name="Liu Y."/>
            <person name="Xu W."/>
            <person name="Pan J."/>
            <person name="Luo Z.H."/>
            <person name="Li M."/>
        </authorList>
    </citation>
    <scope>NUCLEOTIDE SEQUENCE [LARGE SCALE GENOMIC DNA]</scope>
    <source>
        <strain evidence="3">SpSt-1065</strain>
    </source>
</reference>
<dbReference type="InterPro" id="IPR013783">
    <property type="entry name" value="Ig-like_fold"/>
</dbReference>
<feature type="domain" description="Fibronectin type-III" evidence="2">
    <location>
        <begin position="667"/>
        <end position="753"/>
    </location>
</feature>
<dbReference type="SMART" id="SM00060">
    <property type="entry name" value="FN3"/>
    <property type="match status" value="1"/>
</dbReference>
<proteinExistence type="predicted"/>
<dbReference type="SUPFAM" id="SSF49265">
    <property type="entry name" value="Fibronectin type III"/>
    <property type="match status" value="1"/>
</dbReference>
<name>A0A7C5RTQ2_THERO</name>